<protein>
    <submittedName>
        <fullName evidence="1">Uncharacterized protein</fullName>
    </submittedName>
</protein>
<dbReference type="Proteomes" id="UP000756427">
    <property type="component" value="Unassembled WGS sequence"/>
</dbReference>
<proteinExistence type="predicted"/>
<reference evidence="1" key="1">
    <citation type="submission" date="2020-04" db="EMBL/GenBank/DDBJ databases">
        <title>Deep metagenomics examines the oral microbiome during advanced dental caries in children, revealing novel taxa and co-occurrences with host molecules.</title>
        <authorList>
            <person name="Baker J.L."/>
            <person name="Morton J.T."/>
            <person name="Dinis M."/>
            <person name="Alvarez R."/>
            <person name="Tran N.C."/>
            <person name="Knight R."/>
            <person name="Edlund A."/>
        </authorList>
    </citation>
    <scope>NUCLEOTIDE SEQUENCE</scope>
    <source>
        <strain evidence="1">JCVI_44_bin.2</strain>
    </source>
</reference>
<name>A0A930PVW7_9MICC</name>
<comment type="caution">
    <text evidence="1">The sequence shown here is derived from an EMBL/GenBank/DDBJ whole genome shotgun (WGS) entry which is preliminary data.</text>
</comment>
<organism evidence="1 2">
    <name type="scientific">Rothia mucilaginosa</name>
    <dbReference type="NCBI Taxonomy" id="43675"/>
    <lineage>
        <taxon>Bacteria</taxon>
        <taxon>Bacillati</taxon>
        <taxon>Actinomycetota</taxon>
        <taxon>Actinomycetes</taxon>
        <taxon>Micrococcales</taxon>
        <taxon>Micrococcaceae</taxon>
        <taxon>Rothia</taxon>
    </lineage>
</organism>
<dbReference type="AlphaFoldDB" id="A0A930PVW7"/>
<accession>A0A930PVW7</accession>
<dbReference type="RefSeq" id="WP_303976273.1">
    <property type="nucleotide sequence ID" value="NZ_JABZXR010000050.1"/>
</dbReference>
<sequence>MFNSFVEDVRASKEPVLYFVAGSDNKTRRSLVEGRELLATSLTPADILYLAYQHGMNMPAMVVEKALPGQRGLLVRTNITK</sequence>
<dbReference type="EMBL" id="JABZXR010000050">
    <property type="protein sequence ID" value="MBF1664522.1"/>
    <property type="molecule type" value="Genomic_DNA"/>
</dbReference>
<gene>
    <name evidence="1" type="ORF">HXO64_08260</name>
</gene>
<evidence type="ECO:0000313" key="1">
    <source>
        <dbReference type="EMBL" id="MBF1664522.1"/>
    </source>
</evidence>
<evidence type="ECO:0000313" key="2">
    <source>
        <dbReference type="Proteomes" id="UP000756427"/>
    </source>
</evidence>